<evidence type="ECO:0000259" key="1">
    <source>
        <dbReference type="Pfam" id="PF00534"/>
    </source>
</evidence>
<dbReference type="InterPro" id="IPR028098">
    <property type="entry name" value="Glyco_trans_4-like_N"/>
</dbReference>
<evidence type="ECO:0000259" key="2">
    <source>
        <dbReference type="Pfam" id="PF13477"/>
    </source>
</evidence>
<dbReference type="SUPFAM" id="SSF53756">
    <property type="entry name" value="UDP-Glycosyltransferase/glycogen phosphorylase"/>
    <property type="match status" value="1"/>
</dbReference>
<feature type="domain" description="Glycosyl transferase family 1" evidence="1">
    <location>
        <begin position="161"/>
        <end position="340"/>
    </location>
</feature>
<dbReference type="InterPro" id="IPR001296">
    <property type="entry name" value="Glyco_trans_1"/>
</dbReference>
<dbReference type="RefSeq" id="WP_060672772.1">
    <property type="nucleotide sequence ID" value="NZ_LIXZ01000008.1"/>
</dbReference>
<gene>
    <name evidence="3" type="ORF">AM506_12205</name>
</gene>
<sequence length="370" mass="42054">MKICFLAPASVIHTVRWVNSMDQRGNEVYLITMHPPKLDMINKGVKIINLKHSAPLGYYSNFMEVRKILKRINPDIINTHYASGYGTLSRLVRFSPTLLSVWGSDVYDFPNESIWKRKILQKNLAASTQIASTSNVMKDQTLKYIKPEKSIAVTPFGVDINKFAPRNNKDETFITIGLVKKLEEKYGVKYLIMAVSKLIEMLERNDLLEISNRIRLLIVGEGSQYKELVALTESLNLYSISTFTGAVSHEEVPVYLNKLDIYCAPSTLDSESFGVAIIEASSCELPVIVTDVGGLPEVVEVNETGFVVENKNVEQIAEKLYELVLNEEKRNSLGKKGRRRVESLYNWDKNVELMENVYYTLVEDKKQLEN</sequence>
<dbReference type="PANTHER" id="PTHR12526">
    <property type="entry name" value="GLYCOSYLTRANSFERASE"/>
    <property type="match status" value="1"/>
</dbReference>
<evidence type="ECO:0000313" key="4">
    <source>
        <dbReference type="Proteomes" id="UP000050398"/>
    </source>
</evidence>
<reference evidence="3 4" key="1">
    <citation type="submission" date="2015-08" db="EMBL/GenBank/DDBJ databases">
        <title>Draft Genome Sequence of Bacillus vietnamensis UCD-SED5.</title>
        <authorList>
            <person name="Lee R.D."/>
            <person name="Jospin G."/>
            <person name="Lang J.M."/>
            <person name="Coil D.A."/>
            <person name="Eisen J.A."/>
        </authorList>
    </citation>
    <scope>NUCLEOTIDE SEQUENCE [LARGE SCALE GENOMIC DNA]</scope>
    <source>
        <strain evidence="3 4">UCD-SED5</strain>
    </source>
</reference>
<dbReference type="AlphaFoldDB" id="A0A0P6W0T9"/>
<dbReference type="PATRIC" id="fig|218284.4.peg.4149"/>
<protein>
    <recommendedName>
        <fullName evidence="5">Glycosyltransferase</fullName>
    </recommendedName>
</protein>
<dbReference type="Pfam" id="PF00534">
    <property type="entry name" value="Glycos_transf_1"/>
    <property type="match status" value="1"/>
</dbReference>
<accession>A0A0P6W0T9</accession>
<dbReference type="Gene3D" id="3.40.50.2000">
    <property type="entry name" value="Glycogen Phosphorylase B"/>
    <property type="match status" value="2"/>
</dbReference>
<dbReference type="OrthoDB" id="158463at2"/>
<name>A0A0P6W0T9_9BACI</name>
<proteinExistence type="predicted"/>
<comment type="caution">
    <text evidence="3">The sequence shown here is derived from an EMBL/GenBank/DDBJ whole genome shotgun (WGS) entry which is preliminary data.</text>
</comment>
<dbReference type="Proteomes" id="UP000050398">
    <property type="component" value="Unassembled WGS sequence"/>
</dbReference>
<dbReference type="Pfam" id="PF13477">
    <property type="entry name" value="Glyco_trans_4_2"/>
    <property type="match status" value="1"/>
</dbReference>
<dbReference type="EMBL" id="LIXZ01000008">
    <property type="protein sequence ID" value="KPL59278.1"/>
    <property type="molecule type" value="Genomic_DNA"/>
</dbReference>
<dbReference type="GO" id="GO:0016757">
    <property type="term" value="F:glycosyltransferase activity"/>
    <property type="evidence" value="ECO:0007669"/>
    <property type="project" value="InterPro"/>
</dbReference>
<dbReference type="PANTHER" id="PTHR12526:SF638">
    <property type="entry name" value="SPORE COAT PROTEIN SA"/>
    <property type="match status" value="1"/>
</dbReference>
<evidence type="ECO:0008006" key="5">
    <source>
        <dbReference type="Google" id="ProtNLM"/>
    </source>
</evidence>
<evidence type="ECO:0000313" key="3">
    <source>
        <dbReference type="EMBL" id="KPL59278.1"/>
    </source>
</evidence>
<feature type="domain" description="Glycosyltransferase subfamily 4-like N-terminal" evidence="2">
    <location>
        <begin position="2"/>
        <end position="134"/>
    </location>
</feature>
<organism evidence="3 4">
    <name type="scientific">Rossellomorea vietnamensis</name>
    <dbReference type="NCBI Taxonomy" id="218284"/>
    <lineage>
        <taxon>Bacteria</taxon>
        <taxon>Bacillati</taxon>
        <taxon>Bacillota</taxon>
        <taxon>Bacilli</taxon>
        <taxon>Bacillales</taxon>
        <taxon>Bacillaceae</taxon>
        <taxon>Rossellomorea</taxon>
    </lineage>
</organism>